<evidence type="ECO:0000256" key="1">
    <source>
        <dbReference type="ARBA" id="ARBA00009183"/>
    </source>
</evidence>
<keyword evidence="3" id="KW-0274">FAD</keyword>
<protein>
    <submittedName>
        <fullName evidence="5">FAD/NAD(P)-binding domain-containing protein</fullName>
    </submittedName>
</protein>
<dbReference type="OrthoDB" id="66881at2759"/>
<dbReference type="InterPro" id="IPR050346">
    <property type="entry name" value="FMO-like"/>
</dbReference>
<accession>A0A5M3ME62</accession>
<name>A0A5M3ME62_CONPW</name>
<evidence type="ECO:0000313" key="6">
    <source>
        <dbReference type="Proteomes" id="UP000053558"/>
    </source>
</evidence>
<dbReference type="RefSeq" id="XP_007772370.1">
    <property type="nucleotide sequence ID" value="XM_007774180.1"/>
</dbReference>
<proteinExistence type="inferred from homology"/>
<dbReference type="AlphaFoldDB" id="A0A5M3ME62"/>
<dbReference type="GO" id="GO:0050661">
    <property type="term" value="F:NADP binding"/>
    <property type="evidence" value="ECO:0007669"/>
    <property type="project" value="InterPro"/>
</dbReference>
<keyword evidence="4" id="KW-0560">Oxidoreductase</keyword>
<keyword evidence="2" id="KW-0285">Flavoprotein</keyword>
<dbReference type="Gene3D" id="3.50.50.60">
    <property type="entry name" value="FAD/NAD(P)-binding domain"/>
    <property type="match status" value="2"/>
</dbReference>
<dbReference type="GO" id="GO:0050660">
    <property type="term" value="F:flavin adenine dinucleotide binding"/>
    <property type="evidence" value="ECO:0007669"/>
    <property type="project" value="InterPro"/>
</dbReference>
<dbReference type="InterPro" id="IPR036188">
    <property type="entry name" value="FAD/NAD-bd_sf"/>
</dbReference>
<dbReference type="Pfam" id="PF00743">
    <property type="entry name" value="FMO-like"/>
    <property type="match status" value="1"/>
</dbReference>
<keyword evidence="6" id="KW-1185">Reference proteome</keyword>
<sequence>MAVVCAARACVAAAQSPFSTGTQAADKEEGVYEFKYPIRKVAIVGAGPSALIAYRELIEAGLDVRVFERDDVPGGNWHYTDDTAPDAPVPNAPVPLADYVPSLPPPGVDLPYSVEYEEGNAHGGEGEEEWRYFRGPSPVWESLKSNAPSPLQQIPEFPWPAGTQWELTQWQLQGYLRAYASLLGANSNDENPSFSYSTRVELIEKRLNDAGEEQGWRLWVKKLVPDVTSGKSRATWWTEDFDAVIVASGRYNAPYMPSIPGLAEWKARFPDKLTHSRVYRRPEPMDNKTVLIVGAQTSGGEISRDINKHARQVLQSIKAKNVNERYSAINFLARLPRNTTIIPEIKQFLPLEEGATFETSKIELANGTILTGVDHIIFGTGFRYSFPFLPQYYEESTYVPHEGASSSVRPFLPMSGQYMRDMHLDVWYIRDPTLAFLSFTFGTQTFSYCGYQSAALAKVWTGAAKLPNEAMMWDMYAELVKDRGGFGKELPFLGPERLARMERYYMGWINEAATKYGGKQVSTGAPRWYFHRLSVLVLFC</sequence>
<gene>
    <name evidence="5" type="ORF">CONPUDRAFT_62376</name>
</gene>
<dbReference type="GeneID" id="19208231"/>
<dbReference type="PANTHER" id="PTHR23023">
    <property type="entry name" value="DIMETHYLANILINE MONOOXYGENASE"/>
    <property type="match status" value="1"/>
</dbReference>
<dbReference type="SUPFAM" id="SSF51905">
    <property type="entry name" value="FAD/NAD(P)-binding domain"/>
    <property type="match status" value="1"/>
</dbReference>
<dbReference type="InterPro" id="IPR020946">
    <property type="entry name" value="Flavin_mOase-like"/>
</dbReference>
<comment type="caution">
    <text evidence="5">The sequence shown here is derived from an EMBL/GenBank/DDBJ whole genome shotgun (WGS) entry which is preliminary data.</text>
</comment>
<dbReference type="OMA" id="WINEAAT"/>
<dbReference type="Pfam" id="PF13450">
    <property type="entry name" value="NAD_binding_8"/>
    <property type="match status" value="1"/>
</dbReference>
<dbReference type="KEGG" id="cput:CONPUDRAFT_62376"/>
<evidence type="ECO:0000256" key="3">
    <source>
        <dbReference type="ARBA" id="ARBA00022827"/>
    </source>
</evidence>
<evidence type="ECO:0000256" key="2">
    <source>
        <dbReference type="ARBA" id="ARBA00022630"/>
    </source>
</evidence>
<reference evidence="6" key="1">
    <citation type="journal article" date="2012" name="Science">
        <title>The Paleozoic origin of enzymatic lignin decomposition reconstructed from 31 fungal genomes.</title>
        <authorList>
            <person name="Floudas D."/>
            <person name="Binder M."/>
            <person name="Riley R."/>
            <person name="Barry K."/>
            <person name="Blanchette R.A."/>
            <person name="Henrissat B."/>
            <person name="Martinez A.T."/>
            <person name="Otillar R."/>
            <person name="Spatafora J.W."/>
            <person name="Yadav J.S."/>
            <person name="Aerts A."/>
            <person name="Benoit I."/>
            <person name="Boyd A."/>
            <person name="Carlson A."/>
            <person name="Copeland A."/>
            <person name="Coutinho P.M."/>
            <person name="de Vries R.P."/>
            <person name="Ferreira P."/>
            <person name="Findley K."/>
            <person name="Foster B."/>
            <person name="Gaskell J."/>
            <person name="Glotzer D."/>
            <person name="Gorecki P."/>
            <person name="Heitman J."/>
            <person name="Hesse C."/>
            <person name="Hori C."/>
            <person name="Igarashi K."/>
            <person name="Jurgens J.A."/>
            <person name="Kallen N."/>
            <person name="Kersten P."/>
            <person name="Kohler A."/>
            <person name="Kuees U."/>
            <person name="Kumar T.K.A."/>
            <person name="Kuo A."/>
            <person name="LaButti K."/>
            <person name="Larrondo L.F."/>
            <person name="Lindquist E."/>
            <person name="Ling A."/>
            <person name="Lombard V."/>
            <person name="Lucas S."/>
            <person name="Lundell T."/>
            <person name="Martin R."/>
            <person name="McLaughlin D.J."/>
            <person name="Morgenstern I."/>
            <person name="Morin E."/>
            <person name="Murat C."/>
            <person name="Nagy L.G."/>
            <person name="Nolan M."/>
            <person name="Ohm R.A."/>
            <person name="Patyshakuliyeva A."/>
            <person name="Rokas A."/>
            <person name="Ruiz-Duenas F.J."/>
            <person name="Sabat G."/>
            <person name="Salamov A."/>
            <person name="Samejima M."/>
            <person name="Schmutz J."/>
            <person name="Slot J.C."/>
            <person name="St John F."/>
            <person name="Stenlid J."/>
            <person name="Sun H."/>
            <person name="Sun S."/>
            <person name="Syed K."/>
            <person name="Tsang A."/>
            <person name="Wiebenga A."/>
            <person name="Young D."/>
            <person name="Pisabarro A."/>
            <person name="Eastwood D.C."/>
            <person name="Martin F."/>
            <person name="Cullen D."/>
            <person name="Grigoriev I.V."/>
            <person name="Hibbett D.S."/>
        </authorList>
    </citation>
    <scope>NUCLEOTIDE SEQUENCE [LARGE SCALE GENOMIC DNA]</scope>
    <source>
        <strain evidence="6">RWD-64-598 SS2</strain>
    </source>
</reference>
<dbReference type="PRINTS" id="PR00419">
    <property type="entry name" value="ADXRDTASE"/>
</dbReference>
<dbReference type="Proteomes" id="UP000053558">
    <property type="component" value="Unassembled WGS sequence"/>
</dbReference>
<organism evidence="5 6">
    <name type="scientific">Coniophora puteana (strain RWD-64-598)</name>
    <name type="common">Brown rot fungus</name>
    <dbReference type="NCBI Taxonomy" id="741705"/>
    <lineage>
        <taxon>Eukaryota</taxon>
        <taxon>Fungi</taxon>
        <taxon>Dikarya</taxon>
        <taxon>Basidiomycota</taxon>
        <taxon>Agaricomycotina</taxon>
        <taxon>Agaricomycetes</taxon>
        <taxon>Agaricomycetidae</taxon>
        <taxon>Boletales</taxon>
        <taxon>Coniophorineae</taxon>
        <taxon>Coniophoraceae</taxon>
        <taxon>Coniophora</taxon>
    </lineage>
</organism>
<dbReference type="GO" id="GO:0004499">
    <property type="term" value="F:N,N-dimethylaniline monooxygenase activity"/>
    <property type="evidence" value="ECO:0007669"/>
    <property type="project" value="InterPro"/>
</dbReference>
<dbReference type="EMBL" id="JH711584">
    <property type="protein sequence ID" value="EIW77433.1"/>
    <property type="molecule type" value="Genomic_DNA"/>
</dbReference>
<evidence type="ECO:0000256" key="4">
    <source>
        <dbReference type="ARBA" id="ARBA00023002"/>
    </source>
</evidence>
<evidence type="ECO:0000313" key="5">
    <source>
        <dbReference type="EMBL" id="EIW77433.1"/>
    </source>
</evidence>
<comment type="similarity">
    <text evidence="1">Belongs to the FMO family.</text>
</comment>